<accession>A0A7R9QT68</accession>
<dbReference type="InterPro" id="IPR032675">
    <property type="entry name" value="LRR_dom_sf"/>
</dbReference>
<dbReference type="EMBL" id="CAJPVJ010012920">
    <property type="protein sequence ID" value="CAG2174578.1"/>
    <property type="molecule type" value="Genomic_DNA"/>
</dbReference>
<proteinExistence type="predicted"/>
<protein>
    <recommendedName>
        <fullName evidence="3">F-box domain-containing protein</fullName>
    </recommendedName>
</protein>
<dbReference type="SUPFAM" id="SSF81383">
    <property type="entry name" value="F-box domain"/>
    <property type="match status" value="1"/>
</dbReference>
<dbReference type="AlphaFoldDB" id="A0A7R9QT68"/>
<dbReference type="OrthoDB" id="6478838at2759"/>
<organism evidence="1">
    <name type="scientific">Oppiella nova</name>
    <dbReference type="NCBI Taxonomy" id="334625"/>
    <lineage>
        <taxon>Eukaryota</taxon>
        <taxon>Metazoa</taxon>
        <taxon>Ecdysozoa</taxon>
        <taxon>Arthropoda</taxon>
        <taxon>Chelicerata</taxon>
        <taxon>Arachnida</taxon>
        <taxon>Acari</taxon>
        <taxon>Acariformes</taxon>
        <taxon>Sarcoptiformes</taxon>
        <taxon>Oribatida</taxon>
        <taxon>Brachypylina</taxon>
        <taxon>Oppioidea</taxon>
        <taxon>Oppiidae</taxon>
        <taxon>Oppiella</taxon>
    </lineage>
</organism>
<evidence type="ECO:0000313" key="1">
    <source>
        <dbReference type="EMBL" id="CAD7657392.1"/>
    </source>
</evidence>
<dbReference type="Gene3D" id="3.80.10.10">
    <property type="entry name" value="Ribonuclease Inhibitor"/>
    <property type="match status" value="1"/>
</dbReference>
<keyword evidence="2" id="KW-1185">Reference proteome</keyword>
<gene>
    <name evidence="1" type="ORF">ONB1V03_LOCUS14022</name>
</gene>
<dbReference type="InterPro" id="IPR036047">
    <property type="entry name" value="F-box-like_dom_sf"/>
</dbReference>
<evidence type="ECO:0008006" key="3">
    <source>
        <dbReference type="Google" id="ProtNLM"/>
    </source>
</evidence>
<dbReference type="SUPFAM" id="SSF52047">
    <property type="entry name" value="RNI-like"/>
    <property type="match status" value="1"/>
</dbReference>
<dbReference type="Proteomes" id="UP000728032">
    <property type="component" value="Unassembled WGS sequence"/>
</dbReference>
<reference evidence="1" key="1">
    <citation type="submission" date="2020-11" db="EMBL/GenBank/DDBJ databases">
        <authorList>
            <person name="Tran Van P."/>
        </authorList>
    </citation>
    <scope>NUCLEOTIDE SEQUENCE</scope>
</reference>
<sequence length="274" mass="31632">MTPHIFAEDLPRSHPFDSIDSTGSIDYNTDNMSRNRTTRMRLRSDTTLCQGFGGKDSLDRFGDDLCEVLLSFLSLSSRFRCECVSKQWQRVVYQTQTDLIISGCGISHKRFEWILRKCANITHIECTAYVLTDSMVNSIVKHCRHLNAFLMDCGPSVNTKTIDTFFAKFAKQLKTIRVVDHTESETIWKSFARNVKFCTNLHELDDSFRDFWYNIPNVVYMRIVTNKITANVLNSVSKLRNIRYVELDGNSTYRQKAVQNLANKCPKLYCITSV</sequence>
<evidence type="ECO:0000313" key="2">
    <source>
        <dbReference type="Proteomes" id="UP000728032"/>
    </source>
</evidence>
<name>A0A7R9QT68_9ACAR</name>
<dbReference type="EMBL" id="OC927745">
    <property type="protein sequence ID" value="CAD7657392.1"/>
    <property type="molecule type" value="Genomic_DNA"/>
</dbReference>